<organism evidence="1 2">
    <name type="scientific">Pseudonocardia abyssalis</name>
    <dbReference type="NCBI Taxonomy" id="2792008"/>
    <lineage>
        <taxon>Bacteria</taxon>
        <taxon>Bacillati</taxon>
        <taxon>Actinomycetota</taxon>
        <taxon>Actinomycetes</taxon>
        <taxon>Pseudonocardiales</taxon>
        <taxon>Pseudonocardiaceae</taxon>
        <taxon>Pseudonocardia</taxon>
    </lineage>
</organism>
<evidence type="ECO:0000313" key="2">
    <source>
        <dbReference type="Proteomes" id="UP000694287"/>
    </source>
</evidence>
<dbReference type="RefSeq" id="WP_218605506.1">
    <property type="nucleotide sequence ID" value="NZ_JADQDJ010000364.1"/>
</dbReference>
<evidence type="ECO:0000313" key="1">
    <source>
        <dbReference type="EMBL" id="MBW0134293.1"/>
    </source>
</evidence>
<comment type="caution">
    <text evidence="1">The sequence shown here is derived from an EMBL/GenBank/DDBJ whole genome shotgun (WGS) entry which is preliminary data.</text>
</comment>
<evidence type="ECO:0008006" key="3">
    <source>
        <dbReference type="Google" id="ProtNLM"/>
    </source>
</evidence>
<name>A0ABS6UQZ1_9PSEU</name>
<accession>A0ABS6UQZ1</accession>
<protein>
    <recommendedName>
        <fullName evidence="3">Transcriptional regulator, AbiEi antitoxin, Type IV TA system</fullName>
    </recommendedName>
</protein>
<reference evidence="1 2" key="1">
    <citation type="submission" date="2020-11" db="EMBL/GenBank/DDBJ databases">
        <title>Pseudonocardia abyssalis sp. nov. and Pseudonocardia oceani sp. nov., description and phylogenomic analysis of two novel actinomycetes isolated from the deep Southern Ocean.</title>
        <authorList>
            <person name="Parra J."/>
        </authorList>
    </citation>
    <scope>NUCLEOTIDE SEQUENCE [LARGE SCALE GENOMIC DNA]</scope>
    <source>
        <strain evidence="1 2">KRD-168</strain>
    </source>
</reference>
<dbReference type="EMBL" id="JADQDK010000001">
    <property type="protein sequence ID" value="MBW0134293.1"/>
    <property type="molecule type" value="Genomic_DNA"/>
</dbReference>
<dbReference type="Proteomes" id="UP000694287">
    <property type="component" value="Unassembled WGS sequence"/>
</dbReference>
<sequence>MDPLLHRHALLAAGAVPHEVRRQLRLGELAGVRRGRYVAGPLPSRPELRHLLNVHAAMAELAPDAVASHQSAAVVHGLPIWDTDLTRVHATRDRRSGARRSPVTHLHAARLDPDEIVVVAGVRVTSIARTVLDVARSVSFDAALVVADAALHRHLLTREDLAAALVRAQRWRGAPGAARVLAFADPGSMSVGETRSRIALRDAGLPVPVLQWRVRRRDGTEVAQTDFGWPERRTVGEFDGRVKYGRSLRPGQDVAQVLFEEKRREDAVRAEDLGMVRWVWADLDRFAPVAERLRQTFR</sequence>
<keyword evidence="2" id="KW-1185">Reference proteome</keyword>
<gene>
    <name evidence="1" type="ORF">I4I81_08495</name>
</gene>
<proteinExistence type="predicted"/>